<dbReference type="Pfam" id="PF00486">
    <property type="entry name" value="Trans_reg_C"/>
    <property type="match status" value="1"/>
</dbReference>
<feature type="domain" description="PAC" evidence="5">
    <location>
        <begin position="369"/>
        <end position="419"/>
    </location>
</feature>
<dbReference type="Pfam" id="PF00072">
    <property type="entry name" value="Response_reg"/>
    <property type="match status" value="1"/>
</dbReference>
<dbReference type="GO" id="GO:0032993">
    <property type="term" value="C:protein-DNA complex"/>
    <property type="evidence" value="ECO:0007669"/>
    <property type="project" value="TreeGrafter"/>
</dbReference>
<dbReference type="PANTHER" id="PTHR48111:SF15">
    <property type="entry name" value="OMPR SUBFAMILY"/>
    <property type="match status" value="1"/>
</dbReference>
<dbReference type="InterPro" id="IPR039420">
    <property type="entry name" value="WalR-like"/>
</dbReference>
<dbReference type="EMBL" id="FO818640">
    <property type="protein sequence ID" value="CDM92833.1"/>
    <property type="molecule type" value="Genomic_DNA"/>
</dbReference>
<dbReference type="InterPro" id="IPR011006">
    <property type="entry name" value="CheY-like_superfamily"/>
</dbReference>
<gene>
    <name evidence="7" type="ORF">ARTHRO_10506</name>
</gene>
<dbReference type="SUPFAM" id="SSF52172">
    <property type="entry name" value="CheY-like"/>
    <property type="match status" value="1"/>
</dbReference>
<dbReference type="CDD" id="cd00383">
    <property type="entry name" value="trans_reg_C"/>
    <property type="match status" value="1"/>
</dbReference>
<reference evidence="7 8" key="1">
    <citation type="submission" date="2014-02" db="EMBL/GenBank/DDBJ databases">
        <authorList>
            <person name="Genoscope - CEA"/>
        </authorList>
    </citation>
    <scope>NUCLEOTIDE SEQUENCE [LARGE SCALE GENOMIC DNA]</scope>
    <source>
        <strain evidence="7 8">PCC 8005</strain>
    </source>
</reference>
<feature type="DNA-binding region" description="OmpR/PhoB-type" evidence="3">
    <location>
        <begin position="140"/>
        <end position="239"/>
    </location>
</feature>
<dbReference type="PANTHER" id="PTHR48111">
    <property type="entry name" value="REGULATOR OF RPOS"/>
    <property type="match status" value="1"/>
</dbReference>
<proteinExistence type="predicted"/>
<dbReference type="GO" id="GO:0000156">
    <property type="term" value="F:phosphorelay response regulator activity"/>
    <property type="evidence" value="ECO:0007669"/>
    <property type="project" value="TreeGrafter"/>
</dbReference>
<evidence type="ECO:0000313" key="7">
    <source>
        <dbReference type="EMBL" id="CDM92833.1"/>
    </source>
</evidence>
<evidence type="ECO:0000313" key="8">
    <source>
        <dbReference type="Proteomes" id="UP000032946"/>
    </source>
</evidence>
<dbReference type="InterPro" id="IPR001867">
    <property type="entry name" value="OmpR/PhoB-type_DNA-bd"/>
</dbReference>
<name>A0A9P1KB64_9CYAN</name>
<dbReference type="Pfam" id="PF08447">
    <property type="entry name" value="PAS_3"/>
    <property type="match status" value="1"/>
</dbReference>
<keyword evidence="8" id="KW-1185">Reference proteome</keyword>
<evidence type="ECO:0000256" key="3">
    <source>
        <dbReference type="PROSITE-ProRule" id="PRU01091"/>
    </source>
</evidence>
<evidence type="ECO:0000256" key="2">
    <source>
        <dbReference type="PROSITE-ProRule" id="PRU00169"/>
    </source>
</evidence>
<dbReference type="CDD" id="cd00130">
    <property type="entry name" value="PAS"/>
    <property type="match status" value="1"/>
</dbReference>
<evidence type="ECO:0000259" key="4">
    <source>
        <dbReference type="PROSITE" id="PS50110"/>
    </source>
</evidence>
<dbReference type="InterPro" id="IPR036388">
    <property type="entry name" value="WH-like_DNA-bd_sf"/>
</dbReference>
<dbReference type="Gene3D" id="3.30.450.20">
    <property type="entry name" value="PAS domain"/>
    <property type="match status" value="1"/>
</dbReference>
<dbReference type="Gene3D" id="1.10.10.10">
    <property type="entry name" value="Winged helix-like DNA-binding domain superfamily/Winged helix DNA-binding domain"/>
    <property type="match status" value="1"/>
</dbReference>
<dbReference type="Proteomes" id="UP000032946">
    <property type="component" value="Chromosome"/>
</dbReference>
<feature type="domain" description="OmpR/PhoB-type" evidence="6">
    <location>
        <begin position="140"/>
        <end position="239"/>
    </location>
</feature>
<dbReference type="SMART" id="SM00862">
    <property type="entry name" value="Trans_reg_C"/>
    <property type="match status" value="1"/>
</dbReference>
<dbReference type="InterPro" id="IPR000700">
    <property type="entry name" value="PAS-assoc_C"/>
</dbReference>
<dbReference type="Gene3D" id="3.40.50.2300">
    <property type="match status" value="1"/>
</dbReference>
<evidence type="ECO:0000256" key="1">
    <source>
        <dbReference type="ARBA" id="ARBA00023125"/>
    </source>
</evidence>
<dbReference type="PROSITE" id="PS51755">
    <property type="entry name" value="OMPR_PHOB"/>
    <property type="match status" value="1"/>
</dbReference>
<dbReference type="InterPro" id="IPR000014">
    <property type="entry name" value="PAS"/>
</dbReference>
<dbReference type="GO" id="GO:0005829">
    <property type="term" value="C:cytosol"/>
    <property type="evidence" value="ECO:0007669"/>
    <property type="project" value="TreeGrafter"/>
</dbReference>
<dbReference type="Gene3D" id="2.10.70.100">
    <property type="match status" value="1"/>
</dbReference>
<dbReference type="InterPro" id="IPR001789">
    <property type="entry name" value="Sig_transdc_resp-reg_receiver"/>
</dbReference>
<comment type="caution">
    <text evidence="2">Lacks conserved residue(s) required for the propagation of feature annotation.</text>
</comment>
<dbReference type="InterPro" id="IPR035965">
    <property type="entry name" value="PAS-like_dom_sf"/>
</dbReference>
<dbReference type="GO" id="GO:0000976">
    <property type="term" value="F:transcription cis-regulatory region binding"/>
    <property type="evidence" value="ECO:0007669"/>
    <property type="project" value="TreeGrafter"/>
</dbReference>
<protein>
    <submittedName>
        <fullName evidence="7">Two-component transcriptional regulator (Modular protein)</fullName>
    </submittedName>
</protein>
<keyword evidence="1 3" id="KW-0238">DNA-binding</keyword>
<evidence type="ECO:0000259" key="6">
    <source>
        <dbReference type="PROSITE" id="PS51755"/>
    </source>
</evidence>
<dbReference type="PROSITE" id="PS50113">
    <property type="entry name" value="PAC"/>
    <property type="match status" value="1"/>
</dbReference>
<dbReference type="AlphaFoldDB" id="A0A9P1KB64"/>
<sequence length="419" mass="47963">MWEVCSRRFTRAGHQTMRILLTSPDTTLQNQLHQDLSRQNFVVDVATDGEEAWELIQAFMYDAVLLELLLPKLDGIAFCSRLRDVGNPVIVLLMLEPSDAETCIEGLDSGADTCLVKPIRIPELLAHLRALARRSLRRASPLLTWGPMSLNPASGQITCCGQILKVNRKEYQILELFLKHPRQMFSRDKIGDRLWTLDDELPTDATINSHIRSIRRKLEQAGINNLIQTHYGRGYCLDPVYNIETQSAKGLSDPPKEMLDSMAANIWQELMVANARLHGEIEHRKHIEARLRRSEMMLRNAQRMAHVGCWEFDVETRETYWTEELFLIHGLDPNLPAPKPEEVSALIHPDDLPLHEEAIRIPALQRKAFEVNLRIIRANDGEIRHINARGGPVFDRSGRAIKLTGTTFDVTRWLRYPVK</sequence>
<dbReference type="SMART" id="SM00448">
    <property type="entry name" value="REC"/>
    <property type="match status" value="1"/>
</dbReference>
<dbReference type="SUPFAM" id="SSF55785">
    <property type="entry name" value="PYP-like sensor domain (PAS domain)"/>
    <property type="match status" value="1"/>
</dbReference>
<dbReference type="InterPro" id="IPR013655">
    <property type="entry name" value="PAS_fold_3"/>
</dbReference>
<dbReference type="GO" id="GO:0006355">
    <property type="term" value="P:regulation of DNA-templated transcription"/>
    <property type="evidence" value="ECO:0007669"/>
    <property type="project" value="InterPro"/>
</dbReference>
<accession>A0A9P1KB64</accession>
<organism evidence="7 8">
    <name type="scientific">Limnospira indica PCC 8005</name>
    <dbReference type="NCBI Taxonomy" id="376219"/>
    <lineage>
        <taxon>Bacteria</taxon>
        <taxon>Bacillati</taxon>
        <taxon>Cyanobacteriota</taxon>
        <taxon>Cyanophyceae</taxon>
        <taxon>Oscillatoriophycideae</taxon>
        <taxon>Oscillatoriales</taxon>
        <taxon>Sirenicapillariaceae</taxon>
        <taxon>Limnospira</taxon>
    </lineage>
</organism>
<evidence type="ECO:0000259" key="5">
    <source>
        <dbReference type="PROSITE" id="PS50113"/>
    </source>
</evidence>
<dbReference type="PROSITE" id="PS50110">
    <property type="entry name" value="RESPONSE_REGULATORY"/>
    <property type="match status" value="1"/>
</dbReference>
<feature type="domain" description="Response regulatory" evidence="4">
    <location>
        <begin position="18"/>
        <end position="132"/>
    </location>
</feature>